<feature type="non-terminal residue" evidence="2">
    <location>
        <position position="164"/>
    </location>
</feature>
<reference evidence="2" key="1">
    <citation type="submission" date="2020-02" db="EMBL/GenBank/DDBJ databases">
        <authorList>
            <person name="Meier V. D."/>
        </authorList>
    </citation>
    <scope>NUCLEOTIDE SEQUENCE</scope>
    <source>
        <strain evidence="2">AVDCRST_MAG02</strain>
    </source>
</reference>
<feature type="region of interest" description="Disordered" evidence="1">
    <location>
        <begin position="1"/>
        <end position="32"/>
    </location>
</feature>
<feature type="compositionally biased region" description="Basic and acidic residues" evidence="1">
    <location>
        <begin position="100"/>
        <end position="109"/>
    </location>
</feature>
<feature type="region of interest" description="Disordered" evidence="1">
    <location>
        <begin position="73"/>
        <end position="164"/>
    </location>
</feature>
<sequence length="164" mass="17181">DAVRGGDRRPDARVRAGAGELPSPGPPLRGRALGGAGLRFPAVRLRGRAWGGAFLSAACGGLRPLLLRGLFGGNSRDLGGDAGDAASAVTEEPRHRRGSHRGEDTDRGRRMGRGHGAYARHVLRGRGPGAGGRPDPRHRRGRPRGVPSRAARFLPPLPEKGVPV</sequence>
<feature type="compositionally biased region" description="Basic and acidic residues" evidence="1">
    <location>
        <begin position="1"/>
        <end position="14"/>
    </location>
</feature>
<accession>A0A6J4RB61</accession>
<dbReference type="AlphaFoldDB" id="A0A6J4RB61"/>
<protein>
    <submittedName>
        <fullName evidence="2">Na(+) H(+) antiporter subunit E</fullName>
    </submittedName>
</protein>
<organism evidence="2">
    <name type="scientific">uncultured Rubrobacteraceae bacterium</name>
    <dbReference type="NCBI Taxonomy" id="349277"/>
    <lineage>
        <taxon>Bacteria</taxon>
        <taxon>Bacillati</taxon>
        <taxon>Actinomycetota</taxon>
        <taxon>Rubrobacteria</taxon>
        <taxon>Rubrobacterales</taxon>
        <taxon>Rubrobacteraceae</taxon>
        <taxon>environmental samples</taxon>
    </lineage>
</organism>
<evidence type="ECO:0000256" key="1">
    <source>
        <dbReference type="SAM" id="MobiDB-lite"/>
    </source>
</evidence>
<gene>
    <name evidence="2" type="ORF">AVDCRST_MAG02-3352</name>
</gene>
<evidence type="ECO:0000313" key="2">
    <source>
        <dbReference type="EMBL" id="CAA9468047.1"/>
    </source>
</evidence>
<name>A0A6J4RB61_9ACTN</name>
<dbReference type="EMBL" id="CADCVH010000100">
    <property type="protein sequence ID" value="CAA9468047.1"/>
    <property type="molecule type" value="Genomic_DNA"/>
</dbReference>
<proteinExistence type="predicted"/>
<feature type="non-terminal residue" evidence="2">
    <location>
        <position position="1"/>
    </location>
</feature>